<proteinExistence type="predicted"/>
<protein>
    <recommendedName>
        <fullName evidence="1">RDRP C-terminal head domain-containing protein</fullName>
    </recommendedName>
</protein>
<reference evidence="2 3" key="1">
    <citation type="submission" date="2023-10" db="EMBL/GenBank/DDBJ databases">
        <title>Genome-Wide Identification Analysis in wild type Solanum Pinnatisectum Reveals Some Genes Defensing Phytophthora Infestans.</title>
        <authorList>
            <person name="Sun C."/>
        </authorList>
    </citation>
    <scope>NUCLEOTIDE SEQUENCE [LARGE SCALE GENOMIC DNA]</scope>
    <source>
        <strain evidence="2">LQN</strain>
        <tissue evidence="2">Leaf</tissue>
    </source>
</reference>
<accession>A0AAV9KXY7</accession>
<dbReference type="InterPro" id="IPR058752">
    <property type="entry name" value="RDRP_C_head"/>
</dbReference>
<dbReference type="PANTHER" id="PTHR23079">
    <property type="entry name" value="RNA-DEPENDENT RNA POLYMERASE"/>
    <property type="match status" value="1"/>
</dbReference>
<evidence type="ECO:0000313" key="3">
    <source>
        <dbReference type="Proteomes" id="UP001311915"/>
    </source>
</evidence>
<dbReference type="Proteomes" id="UP001311915">
    <property type="component" value="Unassembled WGS sequence"/>
</dbReference>
<dbReference type="InterPro" id="IPR007855">
    <property type="entry name" value="RDRP"/>
</dbReference>
<dbReference type="GO" id="GO:0003968">
    <property type="term" value="F:RNA-directed RNA polymerase activity"/>
    <property type="evidence" value="ECO:0007669"/>
    <property type="project" value="InterPro"/>
</dbReference>
<dbReference type="GO" id="GO:0030422">
    <property type="term" value="P:siRNA processing"/>
    <property type="evidence" value="ECO:0007669"/>
    <property type="project" value="TreeGrafter"/>
</dbReference>
<dbReference type="PANTHER" id="PTHR23079:SF52">
    <property type="entry name" value="RNA-DEPENDENT RNA POLYMERASE"/>
    <property type="match status" value="1"/>
</dbReference>
<dbReference type="AlphaFoldDB" id="A0AAV9KXY7"/>
<keyword evidence="3" id="KW-1185">Reference proteome</keyword>
<sequence length="226" mass="26392">MDRLLMLRDDNVDEMHSLKGKMLHLIDIYYDALNAPKSGKKLECRVSNTLHVILARQVSIPHDLKANKFPHYMAKGNSLSYHSTSILEISKLPCFEVEISQTCMELWRGRYEEYKKDMTRAMNLGCELRITSCNEVINKYKKLLYGAVEFEQTVRKTEHIFDEALAIYHVTYDNARITYSIEKCGFVWKVAGSALCRIHAMYRKEKDLHILPSVLRKYSRHIVTLK</sequence>
<dbReference type="GO" id="GO:0031380">
    <property type="term" value="C:nuclear RNA-directed RNA polymerase complex"/>
    <property type="evidence" value="ECO:0007669"/>
    <property type="project" value="TreeGrafter"/>
</dbReference>
<gene>
    <name evidence="2" type="ORF">R3W88_016539</name>
</gene>
<dbReference type="EMBL" id="JAWPEI010000008">
    <property type="protein sequence ID" value="KAK4718201.1"/>
    <property type="molecule type" value="Genomic_DNA"/>
</dbReference>
<feature type="domain" description="RDRP C-terminal head" evidence="1">
    <location>
        <begin position="106"/>
        <end position="205"/>
    </location>
</feature>
<evidence type="ECO:0000259" key="1">
    <source>
        <dbReference type="Pfam" id="PF26253"/>
    </source>
</evidence>
<organism evidence="2 3">
    <name type="scientific">Solanum pinnatisectum</name>
    <name type="common">tansyleaf nightshade</name>
    <dbReference type="NCBI Taxonomy" id="50273"/>
    <lineage>
        <taxon>Eukaryota</taxon>
        <taxon>Viridiplantae</taxon>
        <taxon>Streptophyta</taxon>
        <taxon>Embryophyta</taxon>
        <taxon>Tracheophyta</taxon>
        <taxon>Spermatophyta</taxon>
        <taxon>Magnoliopsida</taxon>
        <taxon>eudicotyledons</taxon>
        <taxon>Gunneridae</taxon>
        <taxon>Pentapetalae</taxon>
        <taxon>asterids</taxon>
        <taxon>lamiids</taxon>
        <taxon>Solanales</taxon>
        <taxon>Solanaceae</taxon>
        <taxon>Solanoideae</taxon>
        <taxon>Solaneae</taxon>
        <taxon>Solanum</taxon>
    </lineage>
</organism>
<dbReference type="Pfam" id="PF26253">
    <property type="entry name" value="RdRP_head"/>
    <property type="match status" value="1"/>
</dbReference>
<name>A0AAV9KXY7_9SOLN</name>
<comment type="caution">
    <text evidence="2">The sequence shown here is derived from an EMBL/GenBank/DDBJ whole genome shotgun (WGS) entry which is preliminary data.</text>
</comment>
<evidence type="ECO:0000313" key="2">
    <source>
        <dbReference type="EMBL" id="KAK4718201.1"/>
    </source>
</evidence>